<proteinExistence type="predicted"/>
<sequence>MAVVVASRRDFTLDNYRRVSVHGEGVTLGEEARRAMAASRTGFERLLRSQPGTFVYGTTSRPGIEVGRTLTPDEQRSSTWSLHGERSPSFGTDALEERVVRGMVFARLANYVEGHANSRPEVADAIAGLLDDPLPRIPLQGEVGPGEVIPLSHLMAGLSIDLLPGERMALVNGSPCAAALGADIAIGAPGRQAAAEATFALSVEAFRAPLEAYDPALGDLWGDEGETAALSGLGSWLHDADADNRLGHQAPVSYRILPKVLGQSRRAIAELRRAAAVSLRSVSDNPVYFPPDDVHPHGRAISTGGFHNALVPPALDAVSAAWADLVLLAERHVTALHVGQTADHLPHLLARPGGAGGRTNLLGWVAGSYLEEARSAATMTHLPSGWADAQNDVANPTFAAYRKHREVARCVDAALALLAASSSQALWVTDRLPAPALRPLLDRVRSIVPPLDDPAGRAMGEELARLGAALAGLVRPPASADVDR</sequence>
<accession>A0ABW9QU18</accession>
<evidence type="ECO:0000313" key="3">
    <source>
        <dbReference type="Proteomes" id="UP000437736"/>
    </source>
</evidence>
<protein>
    <submittedName>
        <fullName evidence="2">Histidine ammonia-lyase</fullName>
    </submittedName>
</protein>
<organism evidence="2 3">
    <name type="scientific">Acidiferrimicrobium australe</name>
    <dbReference type="NCBI Taxonomy" id="2664430"/>
    <lineage>
        <taxon>Bacteria</taxon>
        <taxon>Bacillati</taxon>
        <taxon>Actinomycetota</taxon>
        <taxon>Acidimicrobiia</taxon>
        <taxon>Acidimicrobiales</taxon>
        <taxon>Acidimicrobiaceae</taxon>
        <taxon>Acidiferrimicrobium</taxon>
    </lineage>
</organism>
<dbReference type="Pfam" id="PF00221">
    <property type="entry name" value="Lyase_aromatic"/>
    <property type="match status" value="2"/>
</dbReference>
<comment type="caution">
    <text evidence="2">The sequence shown here is derived from an EMBL/GenBank/DDBJ whole genome shotgun (WGS) entry which is preliminary data.</text>
</comment>
<dbReference type="EMBL" id="WJHE01000497">
    <property type="protein sequence ID" value="MST33136.1"/>
    <property type="molecule type" value="Genomic_DNA"/>
</dbReference>
<dbReference type="InterPro" id="IPR001106">
    <property type="entry name" value="Aromatic_Lyase"/>
</dbReference>
<gene>
    <name evidence="2" type="ORF">GHK86_10445</name>
</gene>
<dbReference type="SUPFAM" id="SSF48557">
    <property type="entry name" value="L-aspartase-like"/>
    <property type="match status" value="1"/>
</dbReference>
<evidence type="ECO:0000313" key="2">
    <source>
        <dbReference type="EMBL" id="MST33136.1"/>
    </source>
</evidence>
<keyword evidence="1" id="KW-0456">Lyase</keyword>
<dbReference type="Gene3D" id="1.20.200.10">
    <property type="entry name" value="Fumarase/aspartase (Central domain)"/>
    <property type="match status" value="1"/>
</dbReference>
<dbReference type="InterPro" id="IPR008948">
    <property type="entry name" value="L-Aspartase-like"/>
</dbReference>
<dbReference type="PANTHER" id="PTHR10362">
    <property type="entry name" value="HISTIDINE AMMONIA-LYASE"/>
    <property type="match status" value="1"/>
</dbReference>
<keyword evidence="3" id="KW-1185">Reference proteome</keyword>
<dbReference type="InterPro" id="IPR024083">
    <property type="entry name" value="Fumarase/histidase_N"/>
</dbReference>
<dbReference type="Gene3D" id="1.10.275.10">
    <property type="entry name" value="Fumarase/aspartase (N-terminal domain)"/>
    <property type="match status" value="1"/>
</dbReference>
<name>A0ABW9QU18_9ACTN</name>
<dbReference type="Proteomes" id="UP000437736">
    <property type="component" value="Unassembled WGS sequence"/>
</dbReference>
<evidence type="ECO:0000256" key="1">
    <source>
        <dbReference type="ARBA" id="ARBA00023239"/>
    </source>
</evidence>
<reference evidence="2 3" key="1">
    <citation type="submission" date="2019-11" db="EMBL/GenBank/DDBJ databases">
        <title>Acidiferrimicrobium australis gen. nov., sp. nov., an acidophilic and obligately heterotrophic, member of the Actinobacteria that catalyses dissimilatory oxido- reduction of iron isolated from metal-rich acidic water in Chile.</title>
        <authorList>
            <person name="Gonzalez D."/>
            <person name="Huber K."/>
            <person name="Hedrich S."/>
            <person name="Rojas-Villalobos C."/>
            <person name="Quatrini R."/>
            <person name="Dinamarca M.A."/>
            <person name="Schwarz A."/>
            <person name="Canales C."/>
            <person name="Nancucheo I."/>
        </authorList>
    </citation>
    <scope>NUCLEOTIDE SEQUENCE [LARGE SCALE GENOMIC DNA]</scope>
    <source>
        <strain evidence="2 3">USS-CCA1</strain>
    </source>
</reference>